<feature type="transmembrane region" description="Helical" evidence="1">
    <location>
        <begin position="412"/>
        <end position="430"/>
    </location>
</feature>
<protein>
    <submittedName>
        <fullName evidence="2">Uncharacterized protein</fullName>
    </submittedName>
</protein>
<dbReference type="Proteomes" id="UP000663760">
    <property type="component" value="Chromosome 5"/>
</dbReference>
<dbReference type="Pfam" id="PF12056">
    <property type="entry name" value="DUF3537"/>
    <property type="match status" value="1"/>
</dbReference>
<accession>A0A7I8KFC2</accession>
<keyword evidence="1" id="KW-0812">Transmembrane</keyword>
<evidence type="ECO:0000313" key="3">
    <source>
        <dbReference type="Proteomes" id="UP000663760"/>
    </source>
</evidence>
<proteinExistence type="predicted"/>
<dbReference type="PANTHER" id="PTHR31963:SF2">
    <property type="entry name" value="ZINC FINGER CONSTANS-LIKE PROTEIN (DUF3537)"/>
    <property type="match status" value="1"/>
</dbReference>
<reference evidence="2" key="1">
    <citation type="submission" date="2020-02" db="EMBL/GenBank/DDBJ databases">
        <authorList>
            <person name="Scholz U."/>
            <person name="Mascher M."/>
            <person name="Fiebig A."/>
        </authorList>
    </citation>
    <scope>NUCLEOTIDE SEQUENCE</scope>
</reference>
<feature type="transmembrane region" description="Helical" evidence="1">
    <location>
        <begin position="187"/>
        <end position="206"/>
    </location>
</feature>
<gene>
    <name evidence="2" type="ORF">SI8410_05007064</name>
</gene>
<dbReference type="AlphaFoldDB" id="A0A7I8KFC2"/>
<evidence type="ECO:0000313" key="2">
    <source>
        <dbReference type="EMBL" id="CAA7396401.1"/>
    </source>
</evidence>
<name>A0A7I8KFC2_SPIIN</name>
<organism evidence="2 3">
    <name type="scientific">Spirodela intermedia</name>
    <name type="common">Intermediate duckweed</name>
    <dbReference type="NCBI Taxonomy" id="51605"/>
    <lineage>
        <taxon>Eukaryota</taxon>
        <taxon>Viridiplantae</taxon>
        <taxon>Streptophyta</taxon>
        <taxon>Embryophyta</taxon>
        <taxon>Tracheophyta</taxon>
        <taxon>Spermatophyta</taxon>
        <taxon>Magnoliopsida</taxon>
        <taxon>Liliopsida</taxon>
        <taxon>Araceae</taxon>
        <taxon>Lemnoideae</taxon>
        <taxon>Spirodela</taxon>
    </lineage>
</organism>
<feature type="transmembrane region" description="Helical" evidence="1">
    <location>
        <begin position="54"/>
        <end position="77"/>
    </location>
</feature>
<keyword evidence="3" id="KW-1185">Reference proteome</keyword>
<feature type="transmembrane region" description="Helical" evidence="1">
    <location>
        <begin position="288"/>
        <end position="312"/>
    </location>
</feature>
<dbReference type="InterPro" id="IPR021924">
    <property type="entry name" value="DUF3537"/>
</dbReference>
<dbReference type="PANTHER" id="PTHR31963">
    <property type="entry name" value="RAS GUANINE NUCLEOTIDE EXCHANGE FACTOR K"/>
    <property type="match status" value="1"/>
</dbReference>
<feature type="transmembrane region" description="Helical" evidence="1">
    <location>
        <begin position="261"/>
        <end position="282"/>
    </location>
</feature>
<keyword evidence="1" id="KW-1133">Transmembrane helix</keyword>
<keyword evidence="1" id="KW-0472">Membrane</keyword>
<evidence type="ECO:0000256" key="1">
    <source>
        <dbReference type="SAM" id="Phobius"/>
    </source>
</evidence>
<dbReference type="EMBL" id="LR746268">
    <property type="protein sequence ID" value="CAA7396401.1"/>
    <property type="molecule type" value="Genomic_DNA"/>
</dbReference>
<feature type="transmembrane region" description="Helical" evidence="1">
    <location>
        <begin position="147"/>
        <end position="167"/>
    </location>
</feature>
<dbReference type="OrthoDB" id="1897957at2759"/>
<sequence length="433" mass="48543">MENHIMIPVEQQPQPEIRLLGDQQGASGGDESLDFAIQRLETFFRRWGFYQDPAARFLFSWTLFFLLGVSAPLFVFLSFNCSAVASGGAASWSPIREFDVCVMTSQASLAAFSLICVSRNLRKHGMRKLLFTGKPFRGLDRLHRQQAAKITGFFRTLFFWVGLGVVTKTIREVTRIYYAHHGPWWRSLATLMASVLSWTYLTVIFLSGGNLFSLVCNLQVIHFEDYGQLLQNHTEVSVLLEEHTSLCHRVSKISHRFRVQLLLIFFISVISQFVTLLLTTQYHTIVDFINAGDFAVCAAVQVIGIVICLSAATRISHRAQRLASLASRWHALATCRSAGSTENFRLGAPVVNQCSVDHDHPVEAMLSSAITAREKGKIGSISCSLYQRQALVMYLQSNNGGITIYGWAVDRGLINTIFCIELSLLLFVFGRTL</sequence>